<dbReference type="STRING" id="312017.I7MFS3"/>
<dbReference type="PANTHER" id="PTHR16196:SF0">
    <property type="entry name" value="PRE-MRNA-SPLICING FACTOR CWC25 HOMOLOG"/>
    <property type="match status" value="1"/>
</dbReference>
<dbReference type="EMBL" id="GG662612">
    <property type="protein sequence ID" value="EAS00543.1"/>
    <property type="molecule type" value="Genomic_DNA"/>
</dbReference>
<dbReference type="OrthoDB" id="21123at2759"/>
<sequence>MDYLNKKQWHTGSIKNIARVWQKEQEAARQIQKQEEYKKKLLEEQHAHELKVAQVEAGLIPKSALEKMDWMYNPILGQQPQETEQYLLGKQVDLNNLPQNTKQQDPRDNSNKYQAIVTEDVTNSTCENFTLIHEDPLFKMMQEEQKMREKLLNNPLDVNKFMEEIRKVKELKKQKEEGGKKKKDKKEKKEKKDKKKKKHRSSDEKESKKNKNKSRSRSRSQRKSKKESKSNSKKDKKRRKSRSSSSSSSSVSSRSNSKEKKSQKSTSISEKNHKLRRNSRSSSSAKSLSPESKLKQIQYEQYLQKKVGNILVRGDDGILRPDFGLMKRKYRNNLRPEEKIQMTEEEKKERLKEMQENAKELTKERLKEFKDDYQDKDYNNDESNIKDLHSKQNNPKFLHEINKEIYIGKKDINSLADKISMNKNRLARNLEEKNTFK</sequence>
<evidence type="ECO:0000256" key="2">
    <source>
        <dbReference type="ARBA" id="ARBA00006695"/>
    </source>
</evidence>
<organism evidence="11 12">
    <name type="scientific">Tetrahymena thermophila (strain SB210)</name>
    <dbReference type="NCBI Taxonomy" id="312017"/>
    <lineage>
        <taxon>Eukaryota</taxon>
        <taxon>Sar</taxon>
        <taxon>Alveolata</taxon>
        <taxon>Ciliophora</taxon>
        <taxon>Intramacronucleata</taxon>
        <taxon>Oligohymenophorea</taxon>
        <taxon>Hymenostomatida</taxon>
        <taxon>Tetrahymenina</taxon>
        <taxon>Tetrahymenidae</taxon>
        <taxon>Tetrahymena</taxon>
    </lineage>
</organism>
<evidence type="ECO:0000256" key="5">
    <source>
        <dbReference type="ARBA" id="ARBA00023054"/>
    </source>
</evidence>
<feature type="compositionally biased region" description="Low complexity" evidence="9">
    <location>
        <begin position="243"/>
        <end position="255"/>
    </location>
</feature>
<dbReference type="GeneID" id="7846009"/>
<keyword evidence="3" id="KW-0507">mRNA processing</keyword>
<dbReference type="InterPro" id="IPR019339">
    <property type="entry name" value="CIR_N_dom"/>
</dbReference>
<dbReference type="InParanoid" id="I7MFS3"/>
<evidence type="ECO:0000313" key="11">
    <source>
        <dbReference type="EMBL" id="EAS00543.1"/>
    </source>
</evidence>
<evidence type="ECO:0000259" key="10">
    <source>
        <dbReference type="SMART" id="SM01083"/>
    </source>
</evidence>
<dbReference type="SMART" id="SM01083">
    <property type="entry name" value="Cir_N"/>
    <property type="match status" value="1"/>
</dbReference>
<evidence type="ECO:0000256" key="3">
    <source>
        <dbReference type="ARBA" id="ARBA00022664"/>
    </source>
</evidence>
<feature type="region of interest" description="Disordered" evidence="9">
    <location>
        <begin position="172"/>
        <end position="294"/>
    </location>
</feature>
<keyword evidence="4" id="KW-0747">Spliceosome</keyword>
<keyword evidence="7" id="KW-0539">Nucleus</keyword>
<feature type="compositionally biased region" description="Basic residues" evidence="9">
    <location>
        <begin position="210"/>
        <end position="226"/>
    </location>
</feature>
<dbReference type="GO" id="GO:0000398">
    <property type="term" value="P:mRNA splicing, via spliceosome"/>
    <property type="evidence" value="ECO:0007669"/>
    <property type="project" value="TreeGrafter"/>
</dbReference>
<dbReference type="eggNOG" id="KOG3869">
    <property type="taxonomic scope" value="Eukaryota"/>
</dbReference>
<reference evidence="12" key="1">
    <citation type="journal article" date="2006" name="PLoS Biol.">
        <title>Macronuclear genome sequence of the ciliate Tetrahymena thermophila, a model eukaryote.</title>
        <authorList>
            <person name="Eisen J.A."/>
            <person name="Coyne R.S."/>
            <person name="Wu M."/>
            <person name="Wu D."/>
            <person name="Thiagarajan M."/>
            <person name="Wortman J.R."/>
            <person name="Badger J.H."/>
            <person name="Ren Q."/>
            <person name="Amedeo P."/>
            <person name="Jones K.M."/>
            <person name="Tallon L.J."/>
            <person name="Delcher A.L."/>
            <person name="Salzberg S.L."/>
            <person name="Silva J.C."/>
            <person name="Haas B.J."/>
            <person name="Majoros W.H."/>
            <person name="Farzad M."/>
            <person name="Carlton J.M."/>
            <person name="Smith R.K. Jr."/>
            <person name="Garg J."/>
            <person name="Pearlman R.E."/>
            <person name="Karrer K.M."/>
            <person name="Sun L."/>
            <person name="Manning G."/>
            <person name="Elde N.C."/>
            <person name="Turkewitz A.P."/>
            <person name="Asai D.J."/>
            <person name="Wilkes D.E."/>
            <person name="Wang Y."/>
            <person name="Cai H."/>
            <person name="Collins K."/>
            <person name="Stewart B.A."/>
            <person name="Lee S.R."/>
            <person name="Wilamowska K."/>
            <person name="Weinberg Z."/>
            <person name="Ruzzo W.L."/>
            <person name="Wloga D."/>
            <person name="Gaertig J."/>
            <person name="Frankel J."/>
            <person name="Tsao C.-C."/>
            <person name="Gorovsky M.A."/>
            <person name="Keeling P.J."/>
            <person name="Waller R.F."/>
            <person name="Patron N.J."/>
            <person name="Cherry J.M."/>
            <person name="Stover N.A."/>
            <person name="Krieger C.J."/>
            <person name="del Toro C."/>
            <person name="Ryder H.F."/>
            <person name="Williamson S.C."/>
            <person name="Barbeau R.A."/>
            <person name="Hamilton E.P."/>
            <person name="Orias E."/>
        </authorList>
    </citation>
    <scope>NUCLEOTIDE SEQUENCE [LARGE SCALE GENOMIC DNA]</scope>
    <source>
        <strain evidence="12">SB210</strain>
    </source>
</reference>
<dbReference type="RefSeq" id="XP_001020788.1">
    <property type="nucleotide sequence ID" value="XM_001020788.1"/>
</dbReference>
<dbReference type="HOGENOM" id="CLU_031091_0_0_1"/>
<dbReference type="Pfam" id="PF10197">
    <property type="entry name" value="Cir_N"/>
    <property type="match status" value="1"/>
</dbReference>
<dbReference type="OMA" id="SWHPHTM"/>
<feature type="domain" description="CBF1-interacting co-repressor CIR N-terminal" evidence="10">
    <location>
        <begin position="8"/>
        <end position="44"/>
    </location>
</feature>
<proteinExistence type="inferred from homology"/>
<dbReference type="Proteomes" id="UP000009168">
    <property type="component" value="Unassembled WGS sequence"/>
</dbReference>
<keyword evidence="6" id="KW-0508">mRNA splicing</keyword>
<evidence type="ECO:0000256" key="4">
    <source>
        <dbReference type="ARBA" id="ARBA00022728"/>
    </source>
</evidence>
<keyword evidence="5 8" id="KW-0175">Coiled coil</keyword>
<keyword evidence="12" id="KW-1185">Reference proteome</keyword>
<dbReference type="GO" id="GO:0005684">
    <property type="term" value="C:U2-type spliceosomal complex"/>
    <property type="evidence" value="ECO:0007669"/>
    <property type="project" value="TreeGrafter"/>
</dbReference>
<dbReference type="AlphaFoldDB" id="I7MFS3"/>
<gene>
    <name evidence="11" type="ORF">TTHERM_00408960</name>
</gene>
<evidence type="ECO:0000313" key="12">
    <source>
        <dbReference type="Proteomes" id="UP000009168"/>
    </source>
</evidence>
<evidence type="ECO:0000256" key="1">
    <source>
        <dbReference type="ARBA" id="ARBA00004123"/>
    </source>
</evidence>
<dbReference type="InterPro" id="IPR022209">
    <property type="entry name" value="CWC25"/>
</dbReference>
<evidence type="ECO:0000256" key="7">
    <source>
        <dbReference type="ARBA" id="ARBA00023242"/>
    </source>
</evidence>
<accession>I7MFS3</accession>
<feature type="compositionally biased region" description="Low complexity" evidence="9">
    <location>
        <begin position="280"/>
        <end position="291"/>
    </location>
</feature>
<dbReference type="PANTHER" id="PTHR16196">
    <property type="entry name" value="CELL CYCLE CONTROL PROTEIN CWF25"/>
    <property type="match status" value="1"/>
</dbReference>
<dbReference type="InterPro" id="IPR051376">
    <property type="entry name" value="CWC25_splicing_factor"/>
</dbReference>
<dbReference type="KEGG" id="tet:TTHERM_00408960"/>
<dbReference type="Pfam" id="PF12542">
    <property type="entry name" value="CWC25"/>
    <property type="match status" value="1"/>
</dbReference>
<feature type="coiled-coil region" evidence="8">
    <location>
        <begin position="337"/>
        <end position="372"/>
    </location>
</feature>
<protein>
    <submittedName>
        <fullName evidence="11">Pre-mRNA splicing factor</fullName>
    </submittedName>
</protein>
<feature type="compositionally biased region" description="Basic residues" evidence="9">
    <location>
        <begin position="180"/>
        <end position="200"/>
    </location>
</feature>
<comment type="similarity">
    <text evidence="2">Belongs to the CWC25 family.</text>
</comment>
<name>I7MFS3_TETTS</name>
<evidence type="ECO:0000256" key="8">
    <source>
        <dbReference type="SAM" id="Coils"/>
    </source>
</evidence>
<evidence type="ECO:0000256" key="9">
    <source>
        <dbReference type="SAM" id="MobiDB-lite"/>
    </source>
</evidence>
<evidence type="ECO:0000256" key="6">
    <source>
        <dbReference type="ARBA" id="ARBA00023187"/>
    </source>
</evidence>
<comment type="subcellular location">
    <subcellularLocation>
        <location evidence="1">Nucleus</location>
    </subcellularLocation>
</comment>